<dbReference type="STRING" id="947033.Lste_0450"/>
<comment type="caution">
    <text evidence="1">The sequence shown here is derived from an EMBL/GenBank/DDBJ whole genome shotgun (WGS) entry which is preliminary data.</text>
</comment>
<dbReference type="Proteomes" id="UP000054926">
    <property type="component" value="Unassembled WGS sequence"/>
</dbReference>
<sequence>MYLMILHNLLRLEEAAKTYYLNKTQYLGQQLSFDFVFFMDVYHSIKSMPLDSKKIELMERFHKNVFTPVSTFHPKLNYFFNFTNDIAHYGPLITQLDSLHKQATDLFNHYFDIEKPLFDWPSFHDARAQISNMTQDADKLQLMQLFENVVITMSQIEPKTYANFSFAPELEEKTGYQHN</sequence>
<evidence type="ECO:0000313" key="2">
    <source>
        <dbReference type="Proteomes" id="UP000054926"/>
    </source>
</evidence>
<evidence type="ECO:0000313" key="1">
    <source>
        <dbReference type="EMBL" id="KTD71126.1"/>
    </source>
</evidence>
<gene>
    <name evidence="1" type="ORF">Lste_0450</name>
</gene>
<dbReference type="AlphaFoldDB" id="A0A0W0ZQG0"/>
<proteinExistence type="predicted"/>
<accession>A0A0W0ZQG0</accession>
<dbReference type="EMBL" id="LNYY01000005">
    <property type="protein sequence ID" value="KTD71126.1"/>
    <property type="molecule type" value="Genomic_DNA"/>
</dbReference>
<dbReference type="OrthoDB" id="5652673at2"/>
<dbReference type="RefSeq" id="WP_058509460.1">
    <property type="nucleotide sequence ID" value="NZ_LNYY01000005.1"/>
</dbReference>
<reference evidence="1 2" key="1">
    <citation type="submission" date="2015-11" db="EMBL/GenBank/DDBJ databases">
        <title>Genomic analysis of 38 Legionella species identifies large and diverse effector repertoires.</title>
        <authorList>
            <person name="Burstein D."/>
            <person name="Amaro F."/>
            <person name="Zusman T."/>
            <person name="Lifshitz Z."/>
            <person name="Cohen O."/>
            <person name="Gilbert J.A."/>
            <person name="Pupko T."/>
            <person name="Shuman H.A."/>
            <person name="Segal G."/>
        </authorList>
    </citation>
    <scope>NUCLEOTIDE SEQUENCE [LARGE SCALE GENOMIC DNA]</scope>
    <source>
        <strain evidence="1 2">IMVS3376</strain>
    </source>
</reference>
<name>A0A0W0ZQG0_9GAMM</name>
<protein>
    <submittedName>
        <fullName evidence="1">Uncharacterized protein</fullName>
    </submittedName>
</protein>
<dbReference type="PATRIC" id="fig|947033.5.peg.480"/>
<keyword evidence="2" id="KW-1185">Reference proteome</keyword>
<organism evidence="1 2">
    <name type="scientific">Legionella steelei</name>
    <dbReference type="NCBI Taxonomy" id="947033"/>
    <lineage>
        <taxon>Bacteria</taxon>
        <taxon>Pseudomonadati</taxon>
        <taxon>Pseudomonadota</taxon>
        <taxon>Gammaproteobacteria</taxon>
        <taxon>Legionellales</taxon>
        <taxon>Legionellaceae</taxon>
        <taxon>Legionella</taxon>
    </lineage>
</organism>